<accession>A0A177AK26</accession>
<dbReference type="FunFam" id="3.40.50.300:FF:001425">
    <property type="entry name" value="Dynamin GTPase, putative"/>
    <property type="match status" value="1"/>
</dbReference>
<dbReference type="PRINTS" id="PR00195">
    <property type="entry name" value="DYNAMIN"/>
</dbReference>
<dbReference type="InterPro" id="IPR020850">
    <property type="entry name" value="GED_dom"/>
</dbReference>
<dbReference type="Proteomes" id="UP000077154">
    <property type="component" value="Unassembled WGS sequence"/>
</dbReference>
<evidence type="ECO:0000259" key="6">
    <source>
        <dbReference type="PROSITE" id="PS51718"/>
    </source>
</evidence>
<evidence type="ECO:0000256" key="2">
    <source>
        <dbReference type="ARBA" id="ARBA00023134"/>
    </source>
</evidence>
<dbReference type="GO" id="GO:0016020">
    <property type="term" value="C:membrane"/>
    <property type="evidence" value="ECO:0007669"/>
    <property type="project" value="TreeGrafter"/>
</dbReference>
<protein>
    <submittedName>
        <fullName evidence="7">Uncharacterized protein</fullName>
    </submittedName>
</protein>
<dbReference type="GO" id="GO:0005525">
    <property type="term" value="F:GTP binding"/>
    <property type="evidence" value="ECO:0007669"/>
    <property type="project" value="UniProtKB-KW"/>
</dbReference>
<feature type="domain" description="Dynamin-type G" evidence="6">
    <location>
        <begin position="49"/>
        <end position="342"/>
    </location>
</feature>
<dbReference type="InterPro" id="IPR000375">
    <property type="entry name" value="Dynamin_stalk"/>
</dbReference>
<dbReference type="InterPro" id="IPR022812">
    <property type="entry name" value="Dynamin"/>
</dbReference>
<gene>
    <name evidence="7" type="ORF">VC83_01824</name>
</gene>
<dbReference type="OrthoDB" id="415706at2759"/>
<dbReference type="InterPro" id="IPR045063">
    <property type="entry name" value="Dynamin_N"/>
</dbReference>
<dbReference type="InterPro" id="IPR001401">
    <property type="entry name" value="Dynamin_GTPase"/>
</dbReference>
<dbReference type="InterPro" id="IPR030381">
    <property type="entry name" value="G_DYNAMIN_dom"/>
</dbReference>
<evidence type="ECO:0000313" key="7">
    <source>
        <dbReference type="EMBL" id="OAF61643.1"/>
    </source>
</evidence>
<dbReference type="VEuPathDB" id="FungiDB:GMDG_04766"/>
<dbReference type="AlphaFoldDB" id="A0A177AK26"/>
<dbReference type="PANTHER" id="PTHR11566:SF215">
    <property type="entry name" value="DYNAMIN GTPASE"/>
    <property type="match status" value="1"/>
</dbReference>
<name>A0A177AK26_9PEZI</name>
<evidence type="ECO:0000256" key="1">
    <source>
        <dbReference type="ARBA" id="ARBA00022741"/>
    </source>
</evidence>
<dbReference type="CDD" id="cd08771">
    <property type="entry name" value="DLP_1"/>
    <property type="match status" value="1"/>
</dbReference>
<dbReference type="GO" id="GO:0048312">
    <property type="term" value="P:intracellular distribution of mitochondria"/>
    <property type="evidence" value="ECO:0007669"/>
    <property type="project" value="TreeGrafter"/>
</dbReference>
<keyword evidence="2 3" id="KW-0342">GTP-binding</keyword>
<evidence type="ECO:0000256" key="4">
    <source>
        <dbReference type="SAM" id="MobiDB-lite"/>
    </source>
</evidence>
<dbReference type="Gene3D" id="3.40.50.300">
    <property type="entry name" value="P-loop containing nucleotide triphosphate hydrolases"/>
    <property type="match status" value="1"/>
</dbReference>
<dbReference type="PROSITE" id="PS00410">
    <property type="entry name" value="G_DYNAMIN_1"/>
    <property type="match status" value="1"/>
</dbReference>
<dbReference type="SMART" id="SM00053">
    <property type="entry name" value="DYNc"/>
    <property type="match status" value="1"/>
</dbReference>
<evidence type="ECO:0000256" key="3">
    <source>
        <dbReference type="RuleBase" id="RU003932"/>
    </source>
</evidence>
<dbReference type="GO" id="GO:0003924">
    <property type="term" value="F:GTPase activity"/>
    <property type="evidence" value="ECO:0007669"/>
    <property type="project" value="InterPro"/>
</dbReference>
<dbReference type="GO" id="GO:0016559">
    <property type="term" value="P:peroxisome fission"/>
    <property type="evidence" value="ECO:0007669"/>
    <property type="project" value="TreeGrafter"/>
</dbReference>
<dbReference type="PROSITE" id="PS51388">
    <property type="entry name" value="GED"/>
    <property type="match status" value="1"/>
</dbReference>
<dbReference type="GO" id="GO:0005874">
    <property type="term" value="C:microtubule"/>
    <property type="evidence" value="ECO:0007669"/>
    <property type="project" value="TreeGrafter"/>
</dbReference>
<comment type="similarity">
    <text evidence="3">Belongs to the TRAFAC class dynamin-like GTPase superfamily. Dynamin/Fzo/YdjA family.</text>
</comment>
<dbReference type="GO" id="GO:0005739">
    <property type="term" value="C:mitochondrion"/>
    <property type="evidence" value="ECO:0007669"/>
    <property type="project" value="TreeGrafter"/>
</dbReference>
<feature type="domain" description="GED" evidence="5">
    <location>
        <begin position="678"/>
        <end position="766"/>
    </location>
</feature>
<dbReference type="GO" id="GO:0006897">
    <property type="term" value="P:endocytosis"/>
    <property type="evidence" value="ECO:0007669"/>
    <property type="project" value="TreeGrafter"/>
</dbReference>
<dbReference type="InterPro" id="IPR019762">
    <property type="entry name" value="Dynamin_GTPase_CS"/>
</dbReference>
<dbReference type="InterPro" id="IPR027417">
    <property type="entry name" value="P-loop_NTPase"/>
</dbReference>
<dbReference type="GeneID" id="36284911"/>
<dbReference type="SUPFAM" id="SSF52540">
    <property type="entry name" value="P-loop containing nucleoside triphosphate hydrolases"/>
    <property type="match status" value="1"/>
</dbReference>
<dbReference type="eggNOG" id="KOG0446">
    <property type="taxonomic scope" value="Eukaryota"/>
</dbReference>
<feature type="compositionally biased region" description="Acidic residues" evidence="4">
    <location>
        <begin position="461"/>
        <end position="477"/>
    </location>
</feature>
<dbReference type="GO" id="GO:0008017">
    <property type="term" value="F:microtubule binding"/>
    <property type="evidence" value="ECO:0007669"/>
    <property type="project" value="TreeGrafter"/>
</dbReference>
<proteinExistence type="inferred from homology"/>
<dbReference type="Gene3D" id="1.20.120.1240">
    <property type="entry name" value="Dynamin, middle domain"/>
    <property type="match status" value="1"/>
</dbReference>
<feature type="region of interest" description="Disordered" evidence="4">
    <location>
        <begin position="435"/>
        <end position="486"/>
    </location>
</feature>
<dbReference type="EMBL" id="KV441389">
    <property type="protein sequence ID" value="OAF61643.1"/>
    <property type="molecule type" value="Genomic_DNA"/>
</dbReference>
<dbReference type="Pfam" id="PF01031">
    <property type="entry name" value="Dynamin_M"/>
    <property type="match status" value="1"/>
</dbReference>
<evidence type="ECO:0000259" key="5">
    <source>
        <dbReference type="PROSITE" id="PS51388"/>
    </source>
</evidence>
<dbReference type="Pfam" id="PF00350">
    <property type="entry name" value="Dynamin_N"/>
    <property type="match status" value="1"/>
</dbReference>
<sequence length="766" mass="85529">MIADDYSTMNGFISAKAKMELSKSLNIQLSNPAQLDKIDKLRELGVAKFVALPQLVVVGDQSSGKSSVLEAVMELPLPRDSGLCTRFATNITFRRSPQTSIAVSIIPGPTRSPEKAEELKAFKKTGLTTLDGQTFLSILKDVCQVMGVTGPGESPSAAKSTFSADVFKIELSGPDRENLSIIDIPGIFRTATDGVTTKDDIDLVKNMVSSWIQDERTIILAVVSANVDIATQEILTMAEKADPKGLRTLGVLTKPDLVDDGAEHQVIDLVMGKRNKLKLGYCIVRNRSQKELDTDSDSRTRKERSFFSTDPWSSLPKDRVGVDALKSRLQDLLSEIVQREFPKIKRQIEQRLILCKKNLYAMGADRESSEQQRHYLEGIAAQFERITNDALSANYCRHEIFGEDHNLRLPTLVVDRSDRFAEDIGSKGHSVEFKGDASAEAVTTTDTKDTKPALASAENRSDEDDESDANDESDGEAESGYKVGLDPKSSEYPELLDILQQDLYVSLTKRCDILAWIETEYRKARGYGLAVMDPNILPMLWQEQSSNWKGITLSFMNDIIVYVHDFICRLLNHVCPDSKVRNGLISFIMDDLLDKYSAAIKHVEFILRVERHGTLLTKNHYFGDTLSKMRNERLIKAMKQHEFRAKRQDAEGASHYVTAVPVSGMTSALSQGNLEHAVDDIHTVLNAYYKVVMKRFIDTVVAQGADYYLLTSDESPLKILTPLFISSMTAEQLDEIAGEDLVTKRERQELKEEILALEQGKKLLRG</sequence>
<organism evidence="7">
    <name type="scientific">Pseudogymnoascus destructans</name>
    <dbReference type="NCBI Taxonomy" id="655981"/>
    <lineage>
        <taxon>Eukaryota</taxon>
        <taxon>Fungi</taxon>
        <taxon>Dikarya</taxon>
        <taxon>Ascomycota</taxon>
        <taxon>Pezizomycotina</taxon>
        <taxon>Leotiomycetes</taxon>
        <taxon>Thelebolales</taxon>
        <taxon>Thelebolaceae</taxon>
        <taxon>Pseudogymnoascus</taxon>
    </lineage>
</organism>
<dbReference type="RefSeq" id="XP_024326917.1">
    <property type="nucleotide sequence ID" value="XM_024465497.1"/>
</dbReference>
<keyword evidence="1 3" id="KW-0547">Nucleotide-binding</keyword>
<dbReference type="PANTHER" id="PTHR11566">
    <property type="entry name" value="DYNAMIN"/>
    <property type="match status" value="1"/>
</dbReference>
<reference evidence="7" key="1">
    <citation type="submission" date="2016-03" db="EMBL/GenBank/DDBJ databases">
        <title>Updated assembly of Pseudogymnoascus destructans, the fungus causing white-nose syndrome of bats.</title>
        <authorList>
            <person name="Palmer J.M."/>
            <person name="Drees K.P."/>
            <person name="Foster J.T."/>
            <person name="Lindner D.L."/>
        </authorList>
    </citation>
    <scope>NUCLEOTIDE SEQUENCE [LARGE SCALE GENOMIC DNA]</scope>
    <source>
        <strain evidence="7">20631-21</strain>
    </source>
</reference>
<dbReference type="GO" id="GO:0000266">
    <property type="term" value="P:mitochondrial fission"/>
    <property type="evidence" value="ECO:0007669"/>
    <property type="project" value="TreeGrafter"/>
</dbReference>
<dbReference type="PROSITE" id="PS51718">
    <property type="entry name" value="G_DYNAMIN_2"/>
    <property type="match status" value="1"/>
</dbReference>